<proteinExistence type="predicted"/>
<feature type="compositionally biased region" description="Basic and acidic residues" evidence="1">
    <location>
        <begin position="86"/>
        <end position="102"/>
    </location>
</feature>
<gene>
    <name evidence="2" type="ORF">GOC77_01415</name>
</gene>
<dbReference type="EMBL" id="WOWA01000002">
    <property type="protein sequence ID" value="NLV11949.1"/>
    <property type="molecule type" value="Genomic_DNA"/>
</dbReference>
<evidence type="ECO:0000313" key="2">
    <source>
        <dbReference type="EMBL" id="NLV11949.1"/>
    </source>
</evidence>
<evidence type="ECO:0000256" key="1">
    <source>
        <dbReference type="SAM" id="MobiDB-lite"/>
    </source>
</evidence>
<comment type="caution">
    <text evidence="2">The sequence shown here is derived from an EMBL/GenBank/DDBJ whole genome shotgun (WGS) entry which is preliminary data.</text>
</comment>
<reference evidence="2" key="1">
    <citation type="submission" date="2019-12" db="EMBL/GenBank/DDBJ databases">
        <title>Whole genome sequencing of Haloarcula argentinensis strain pws5.</title>
        <authorList>
            <person name="Verma D.K."/>
            <person name="Gopal K."/>
            <person name="Prasad E.S."/>
        </authorList>
    </citation>
    <scope>NUCLEOTIDE SEQUENCE</scope>
    <source>
        <strain evidence="2">Pws5</strain>
    </source>
</reference>
<organism evidence="2 3">
    <name type="scientific">Haloarcula argentinensis</name>
    <dbReference type="NCBI Taxonomy" id="43776"/>
    <lineage>
        <taxon>Archaea</taxon>
        <taxon>Methanobacteriati</taxon>
        <taxon>Methanobacteriota</taxon>
        <taxon>Stenosarchaea group</taxon>
        <taxon>Halobacteria</taxon>
        <taxon>Halobacteriales</taxon>
        <taxon>Haloarculaceae</taxon>
        <taxon>Haloarcula</taxon>
    </lineage>
</organism>
<dbReference type="AlphaFoldDB" id="A0A847UFD8"/>
<feature type="region of interest" description="Disordered" evidence="1">
    <location>
        <begin position="80"/>
        <end position="116"/>
    </location>
</feature>
<feature type="region of interest" description="Disordered" evidence="1">
    <location>
        <begin position="1"/>
        <end position="25"/>
    </location>
</feature>
<name>A0A847UFD8_HALAR</name>
<protein>
    <submittedName>
        <fullName evidence="2">Uncharacterized protein</fullName>
    </submittedName>
</protein>
<evidence type="ECO:0000313" key="3">
    <source>
        <dbReference type="Proteomes" id="UP000641625"/>
    </source>
</evidence>
<accession>A0A847UFD8</accession>
<dbReference type="RefSeq" id="WP_170095658.1">
    <property type="nucleotide sequence ID" value="NZ_WOWA01000002.1"/>
</dbReference>
<dbReference type="Proteomes" id="UP000641625">
    <property type="component" value="Unassembled WGS sequence"/>
</dbReference>
<sequence>MPTRKTPHILADEEEEDDHNGVSELQQELLPEFREAGGDELPDQSPFGFLVDDTREKKREQGLSEDVIDGAEQYVAFETNHPLTNKRGDRNRDTIPEEEQRHAASRKVRNYGNRGVSKAATRKSATSCRVQVVKAWYCGSSSSYPCVRCATAGSWLIA</sequence>